<sequence length="175" mass="20545">MLRLLLLRQPGLRVTTRSIAQQRIQYRGFFSEPIGEPKASPPRPGDINRLWDRILVVWDRVNKLDDRVHNLRKDLGDFKGDVYKSISEMERGFGEIRAKRHEHRAVNTDDHSEFGELGFETKIQDVKSDLKRTKWQVRLLFGVIILCLAKDLGLYRLNVVPEEIPDQNRSSRKWL</sequence>
<dbReference type="EMBL" id="ML121550">
    <property type="protein sequence ID" value="RPB22650.1"/>
    <property type="molecule type" value="Genomic_DNA"/>
</dbReference>
<evidence type="ECO:0000313" key="1">
    <source>
        <dbReference type="EMBL" id="RPB22650.1"/>
    </source>
</evidence>
<evidence type="ECO:0000313" key="2">
    <source>
        <dbReference type="Proteomes" id="UP000267821"/>
    </source>
</evidence>
<keyword evidence="2" id="KW-1185">Reference proteome</keyword>
<reference evidence="1 2" key="1">
    <citation type="journal article" date="2018" name="Nat. Ecol. Evol.">
        <title>Pezizomycetes genomes reveal the molecular basis of ectomycorrhizal truffle lifestyle.</title>
        <authorList>
            <person name="Murat C."/>
            <person name="Payen T."/>
            <person name="Noel B."/>
            <person name="Kuo A."/>
            <person name="Morin E."/>
            <person name="Chen J."/>
            <person name="Kohler A."/>
            <person name="Krizsan K."/>
            <person name="Balestrini R."/>
            <person name="Da Silva C."/>
            <person name="Montanini B."/>
            <person name="Hainaut M."/>
            <person name="Levati E."/>
            <person name="Barry K.W."/>
            <person name="Belfiori B."/>
            <person name="Cichocki N."/>
            <person name="Clum A."/>
            <person name="Dockter R.B."/>
            <person name="Fauchery L."/>
            <person name="Guy J."/>
            <person name="Iotti M."/>
            <person name="Le Tacon F."/>
            <person name="Lindquist E.A."/>
            <person name="Lipzen A."/>
            <person name="Malagnac F."/>
            <person name="Mello A."/>
            <person name="Molinier V."/>
            <person name="Miyauchi S."/>
            <person name="Poulain J."/>
            <person name="Riccioni C."/>
            <person name="Rubini A."/>
            <person name="Sitrit Y."/>
            <person name="Splivallo R."/>
            <person name="Traeger S."/>
            <person name="Wang M."/>
            <person name="Zifcakova L."/>
            <person name="Wipf D."/>
            <person name="Zambonelli A."/>
            <person name="Paolocci F."/>
            <person name="Nowrousian M."/>
            <person name="Ottonello S."/>
            <person name="Baldrian P."/>
            <person name="Spatafora J.W."/>
            <person name="Henrissat B."/>
            <person name="Nagy L.G."/>
            <person name="Aury J.M."/>
            <person name="Wincker P."/>
            <person name="Grigoriev I.V."/>
            <person name="Bonfante P."/>
            <person name="Martin F.M."/>
        </authorList>
    </citation>
    <scope>NUCLEOTIDE SEQUENCE [LARGE SCALE GENOMIC DNA]</scope>
    <source>
        <strain evidence="1 2">ATCC MYA-4762</strain>
    </source>
</reference>
<accession>A0A3N4LIC3</accession>
<dbReference type="AlphaFoldDB" id="A0A3N4LIC3"/>
<dbReference type="Proteomes" id="UP000267821">
    <property type="component" value="Unassembled WGS sequence"/>
</dbReference>
<gene>
    <name evidence="1" type="ORF">L211DRAFT_869145</name>
</gene>
<proteinExistence type="predicted"/>
<dbReference type="OrthoDB" id="5423652at2759"/>
<dbReference type="InParanoid" id="A0A3N4LIC3"/>
<name>A0A3N4LIC3_9PEZI</name>
<protein>
    <submittedName>
        <fullName evidence="1">Uncharacterized protein</fullName>
    </submittedName>
</protein>
<organism evidence="1 2">
    <name type="scientific">Terfezia boudieri ATCC MYA-4762</name>
    <dbReference type="NCBI Taxonomy" id="1051890"/>
    <lineage>
        <taxon>Eukaryota</taxon>
        <taxon>Fungi</taxon>
        <taxon>Dikarya</taxon>
        <taxon>Ascomycota</taxon>
        <taxon>Pezizomycotina</taxon>
        <taxon>Pezizomycetes</taxon>
        <taxon>Pezizales</taxon>
        <taxon>Pezizaceae</taxon>
        <taxon>Terfezia</taxon>
    </lineage>
</organism>